<dbReference type="Gene3D" id="3.40.710.10">
    <property type="entry name" value="DD-peptidase/beta-lactamase superfamily"/>
    <property type="match status" value="1"/>
</dbReference>
<evidence type="ECO:0000256" key="5">
    <source>
        <dbReference type="ARBA" id="ARBA00022801"/>
    </source>
</evidence>
<sequence>MEPEIRTVERSERRRRRLPALIGLAVIAVLGATWIGLFGFLGANSAFGTVETVADKYLCDTAAYDLEFPDLSSLSTVRTADGVILGELTERNSMPITLAETPELVVAALLSAEDKAFYEHEGIDFSAIGRAAIGKLTGNSSGGGSTITQQVVKQNFLSDAYTIERKICEAAIAAEVERRYTKDQILEFWANSVFFGSNAYGIRAAAHEYFGKDLDELTIAEAALLPVPIRNPTFYHPRFNPDNALAARNRTIDRMVANGYILPADGEQAKSEPLGVIDQERVDPLSPQVMIAVRQQLLKSSKYGLGDTPAERKRALFGCPAAVTDCDGGGGLTIDITLDTDLQREADRILRAWFQRGAEGPTGAIASIDNRTGAIRVLASGLDFGDDTEAGQRPYDLAAQGKRQVGSAFKPFTLAAALESGTRDGVPVTLGSYWDDSSPAIIECESTCSREGNIWTVHNAGGSAPKGLRTLESATYNSVNTVYARLVDTIGPEVVVEMAHRLGITEPLLPLPSITLGAQGVPPLQMAAAFSTLANFGSRVDPYLIQRITAADGTVLYEHTTEPRQVLSDQIAAAVVGAMKKVVSNGTARRADIDR</sequence>
<dbReference type="InterPro" id="IPR001264">
    <property type="entry name" value="Glyco_trans_51"/>
</dbReference>
<feature type="transmembrane region" description="Helical" evidence="9">
    <location>
        <begin position="21"/>
        <end position="43"/>
    </location>
</feature>
<proteinExistence type="predicted"/>
<organism evidence="12">
    <name type="scientific">hydrothermal vent metagenome</name>
    <dbReference type="NCBI Taxonomy" id="652676"/>
    <lineage>
        <taxon>unclassified sequences</taxon>
        <taxon>metagenomes</taxon>
        <taxon>ecological metagenomes</taxon>
    </lineage>
</organism>
<accession>A0A3B0T6A0</accession>
<keyword evidence="9" id="KW-1133">Transmembrane helix</keyword>
<dbReference type="GO" id="GO:0008658">
    <property type="term" value="F:penicillin binding"/>
    <property type="evidence" value="ECO:0007669"/>
    <property type="project" value="InterPro"/>
</dbReference>
<evidence type="ECO:0000256" key="8">
    <source>
        <dbReference type="ARBA" id="ARBA00049902"/>
    </source>
</evidence>
<dbReference type="PANTHER" id="PTHR32282">
    <property type="entry name" value="BINDING PROTEIN TRANSPEPTIDASE, PUTATIVE-RELATED"/>
    <property type="match status" value="1"/>
</dbReference>
<dbReference type="GO" id="GO:0009252">
    <property type="term" value="P:peptidoglycan biosynthetic process"/>
    <property type="evidence" value="ECO:0007669"/>
    <property type="project" value="TreeGrafter"/>
</dbReference>
<dbReference type="InterPro" id="IPR023346">
    <property type="entry name" value="Lysozyme-like_dom_sf"/>
</dbReference>
<dbReference type="SUPFAM" id="SSF56601">
    <property type="entry name" value="beta-lactamase/transpeptidase-like"/>
    <property type="match status" value="1"/>
</dbReference>
<dbReference type="GO" id="GO:0030288">
    <property type="term" value="C:outer membrane-bounded periplasmic space"/>
    <property type="evidence" value="ECO:0007669"/>
    <property type="project" value="TreeGrafter"/>
</dbReference>
<name>A0A3B0T6A0_9ZZZZ</name>
<dbReference type="InterPro" id="IPR012338">
    <property type="entry name" value="Beta-lactam/transpept-like"/>
</dbReference>
<dbReference type="EC" id="2.4.99.28" evidence="7"/>
<evidence type="ECO:0000256" key="1">
    <source>
        <dbReference type="ARBA" id="ARBA00022645"/>
    </source>
</evidence>
<reference evidence="12" key="1">
    <citation type="submission" date="2018-06" db="EMBL/GenBank/DDBJ databases">
        <authorList>
            <person name="Zhirakovskaya E."/>
        </authorList>
    </citation>
    <scope>NUCLEOTIDE SEQUENCE</scope>
</reference>
<keyword evidence="9" id="KW-0472">Membrane</keyword>
<keyword evidence="3 12" id="KW-0328">Glycosyltransferase</keyword>
<gene>
    <name evidence="12" type="ORF">MNBD_ACTINO01-655</name>
</gene>
<dbReference type="InterPro" id="IPR036950">
    <property type="entry name" value="PBP_transglycosylase"/>
</dbReference>
<dbReference type="AlphaFoldDB" id="A0A3B0T6A0"/>
<dbReference type="GO" id="GO:0008955">
    <property type="term" value="F:peptidoglycan glycosyltransferase activity"/>
    <property type="evidence" value="ECO:0007669"/>
    <property type="project" value="UniProtKB-EC"/>
</dbReference>
<evidence type="ECO:0000256" key="4">
    <source>
        <dbReference type="ARBA" id="ARBA00022679"/>
    </source>
</evidence>
<keyword evidence="6" id="KW-0511">Multifunctional enzyme</keyword>
<evidence type="ECO:0000259" key="11">
    <source>
        <dbReference type="Pfam" id="PF00912"/>
    </source>
</evidence>
<dbReference type="InterPro" id="IPR001460">
    <property type="entry name" value="PCN-bd_Tpept"/>
</dbReference>
<keyword evidence="2" id="KW-0645">Protease</keyword>
<dbReference type="Pfam" id="PF00905">
    <property type="entry name" value="Transpeptidase"/>
    <property type="match status" value="1"/>
</dbReference>
<keyword evidence="1" id="KW-0121">Carboxypeptidase</keyword>
<dbReference type="SUPFAM" id="SSF53955">
    <property type="entry name" value="Lysozyme-like"/>
    <property type="match status" value="1"/>
</dbReference>
<evidence type="ECO:0000256" key="9">
    <source>
        <dbReference type="SAM" id="Phobius"/>
    </source>
</evidence>
<comment type="catalytic activity">
    <reaction evidence="8">
        <text>[GlcNAc-(1-&gt;4)-Mur2Ac(oyl-L-Ala-gamma-D-Glu-L-Lys-D-Ala-D-Ala)](n)-di-trans,octa-cis-undecaprenyl diphosphate + beta-D-GlcNAc-(1-&gt;4)-Mur2Ac(oyl-L-Ala-gamma-D-Glu-L-Lys-D-Ala-D-Ala)-di-trans,octa-cis-undecaprenyl diphosphate = [GlcNAc-(1-&gt;4)-Mur2Ac(oyl-L-Ala-gamma-D-Glu-L-Lys-D-Ala-D-Ala)](n+1)-di-trans,octa-cis-undecaprenyl diphosphate + di-trans,octa-cis-undecaprenyl diphosphate + H(+)</text>
        <dbReference type="Rhea" id="RHEA:23708"/>
        <dbReference type="Rhea" id="RHEA-COMP:9602"/>
        <dbReference type="Rhea" id="RHEA-COMP:9603"/>
        <dbReference type="ChEBI" id="CHEBI:15378"/>
        <dbReference type="ChEBI" id="CHEBI:58405"/>
        <dbReference type="ChEBI" id="CHEBI:60033"/>
        <dbReference type="ChEBI" id="CHEBI:78435"/>
        <dbReference type="EC" id="2.4.99.28"/>
    </reaction>
</comment>
<keyword evidence="5" id="KW-0378">Hydrolase</keyword>
<evidence type="ECO:0000256" key="6">
    <source>
        <dbReference type="ARBA" id="ARBA00023268"/>
    </source>
</evidence>
<protein>
    <recommendedName>
        <fullName evidence="7">peptidoglycan glycosyltransferase</fullName>
        <ecNumber evidence="7">2.4.99.28</ecNumber>
    </recommendedName>
</protein>
<dbReference type="PANTHER" id="PTHR32282:SF33">
    <property type="entry name" value="PEPTIDOGLYCAN GLYCOSYLTRANSFERASE"/>
    <property type="match status" value="1"/>
</dbReference>
<evidence type="ECO:0000256" key="7">
    <source>
        <dbReference type="ARBA" id="ARBA00044770"/>
    </source>
</evidence>
<dbReference type="Gene3D" id="1.10.3810.10">
    <property type="entry name" value="Biosynthetic peptidoglycan transglycosylase-like"/>
    <property type="match status" value="1"/>
</dbReference>
<keyword evidence="4 12" id="KW-0808">Transferase</keyword>
<evidence type="ECO:0000256" key="3">
    <source>
        <dbReference type="ARBA" id="ARBA00022676"/>
    </source>
</evidence>
<evidence type="ECO:0000313" key="12">
    <source>
        <dbReference type="EMBL" id="VAW04384.1"/>
    </source>
</evidence>
<dbReference type="GO" id="GO:0006508">
    <property type="term" value="P:proteolysis"/>
    <property type="evidence" value="ECO:0007669"/>
    <property type="project" value="UniProtKB-KW"/>
</dbReference>
<dbReference type="GO" id="GO:0004180">
    <property type="term" value="F:carboxypeptidase activity"/>
    <property type="evidence" value="ECO:0007669"/>
    <property type="project" value="UniProtKB-KW"/>
</dbReference>
<dbReference type="Pfam" id="PF00912">
    <property type="entry name" value="Transgly"/>
    <property type="match status" value="1"/>
</dbReference>
<feature type="non-terminal residue" evidence="12">
    <location>
        <position position="595"/>
    </location>
</feature>
<evidence type="ECO:0000256" key="2">
    <source>
        <dbReference type="ARBA" id="ARBA00022670"/>
    </source>
</evidence>
<dbReference type="EMBL" id="UOEI01000394">
    <property type="protein sequence ID" value="VAW04384.1"/>
    <property type="molecule type" value="Genomic_DNA"/>
</dbReference>
<feature type="domain" description="Penicillin-binding protein transpeptidase" evidence="10">
    <location>
        <begin position="364"/>
        <end position="588"/>
    </location>
</feature>
<dbReference type="InterPro" id="IPR050396">
    <property type="entry name" value="Glycosyltr_51/Transpeptidase"/>
</dbReference>
<feature type="domain" description="Glycosyl transferase family 51" evidence="11">
    <location>
        <begin position="82"/>
        <end position="255"/>
    </location>
</feature>
<keyword evidence="9" id="KW-0812">Transmembrane</keyword>
<evidence type="ECO:0000259" key="10">
    <source>
        <dbReference type="Pfam" id="PF00905"/>
    </source>
</evidence>